<dbReference type="SUPFAM" id="SSF102114">
    <property type="entry name" value="Radical SAM enzymes"/>
    <property type="match status" value="1"/>
</dbReference>
<dbReference type="Gene3D" id="3.20.20.70">
    <property type="entry name" value="Aldolase class I"/>
    <property type="match status" value="1"/>
</dbReference>
<evidence type="ECO:0000259" key="7">
    <source>
        <dbReference type="PROSITE" id="PS51918"/>
    </source>
</evidence>
<dbReference type="SMART" id="SM00729">
    <property type="entry name" value="Elp3"/>
    <property type="match status" value="1"/>
</dbReference>
<dbReference type="InterPro" id="IPR023885">
    <property type="entry name" value="4Fe4S-binding_SPASM_dom"/>
</dbReference>
<dbReference type="GO" id="GO:0006783">
    <property type="term" value="P:heme biosynthetic process"/>
    <property type="evidence" value="ECO:0007669"/>
    <property type="project" value="TreeGrafter"/>
</dbReference>
<proteinExistence type="predicted"/>
<keyword evidence="6" id="KW-0411">Iron-sulfur</keyword>
<dbReference type="EMBL" id="FNPC01000009">
    <property type="protein sequence ID" value="SDY76251.1"/>
    <property type="molecule type" value="Genomic_DNA"/>
</dbReference>
<evidence type="ECO:0000256" key="3">
    <source>
        <dbReference type="ARBA" id="ARBA00022691"/>
    </source>
</evidence>
<dbReference type="AlphaFoldDB" id="A0A1H3MHW9"/>
<sequence length="407" mass="44488">MISISKLLCGLDAESDGLRYDAAADSSVEQITERKQRRPVVVWNTTKRCNLYCDHCYASADTEGVPGELSTAEGKALLDQLGEFGVPVVLFSGGEPLVREDLPELVAHAVDAGIRPVLSTNGTLLTEEKATELKDAGLQYAGVSVDGLPERNDAFRGKEGAFDAAIRGIEACLEVGLKTGLRYTITDRNAADLEGVIDLLTDVGVDRFCFYHLDYGGRGKEIVDADLSPGEKRDAVRRLCDLTREYHAAGEEIETLLVGNYADAGYLVEYARRELGEETAGRIRTALERNGGDPAGERIADVDPVGNVHLTQFWQGYSPGNVRDRPFGAIWRDEVNPLLQALRNREDRLRGRCGECRYQDVCRGGSRLRAMTVHKDLFAPDPQCYLTDEEIGVSSEPTSTNPSASAD</sequence>
<dbReference type="Pfam" id="PF04055">
    <property type="entry name" value="Radical_SAM"/>
    <property type="match status" value="1"/>
</dbReference>
<evidence type="ECO:0000313" key="9">
    <source>
        <dbReference type="Proteomes" id="UP000199079"/>
    </source>
</evidence>
<dbReference type="NCBIfam" id="TIGR04347">
    <property type="entry name" value="pseudo_SAM_Halo"/>
    <property type="match status" value="1"/>
</dbReference>
<dbReference type="GO" id="GO:0003824">
    <property type="term" value="F:catalytic activity"/>
    <property type="evidence" value="ECO:0007669"/>
    <property type="project" value="InterPro"/>
</dbReference>
<evidence type="ECO:0000256" key="6">
    <source>
        <dbReference type="ARBA" id="ARBA00023014"/>
    </source>
</evidence>
<dbReference type="InterPro" id="IPR017200">
    <property type="entry name" value="PqqE-like"/>
</dbReference>
<evidence type="ECO:0000256" key="2">
    <source>
        <dbReference type="ARBA" id="ARBA00022485"/>
    </source>
</evidence>
<dbReference type="InterPro" id="IPR013785">
    <property type="entry name" value="Aldolase_TIM"/>
</dbReference>
<dbReference type="InterPro" id="IPR006638">
    <property type="entry name" value="Elp3/MiaA/NifB-like_rSAM"/>
</dbReference>
<dbReference type="CDD" id="cd21123">
    <property type="entry name" value="SPASM_MftC-like"/>
    <property type="match status" value="1"/>
</dbReference>
<dbReference type="InterPro" id="IPR027626">
    <property type="entry name" value="Pseudo_SAM_Halo"/>
</dbReference>
<gene>
    <name evidence="8" type="ORF">SAMN05216564_109106</name>
</gene>
<reference evidence="9" key="1">
    <citation type="submission" date="2016-10" db="EMBL/GenBank/DDBJ databases">
        <authorList>
            <person name="Varghese N."/>
            <person name="Submissions S."/>
        </authorList>
    </citation>
    <scope>NUCLEOTIDE SEQUENCE [LARGE SCALE GENOMIC DNA]</scope>
    <source>
        <strain evidence="9">DC30,IBRC 10041,KCTC 4046</strain>
    </source>
</reference>
<dbReference type="InterPro" id="IPR050377">
    <property type="entry name" value="Radical_SAM_PqqE_MftC-like"/>
</dbReference>
<accession>A0A1H3MHW9</accession>
<dbReference type="RefSeq" id="WP_092734315.1">
    <property type="nucleotide sequence ID" value="NZ_FNPC01000009.1"/>
</dbReference>
<dbReference type="PANTHER" id="PTHR11228:SF7">
    <property type="entry name" value="PQQA PEPTIDE CYCLASE"/>
    <property type="match status" value="1"/>
</dbReference>
<dbReference type="NCBIfam" id="TIGR04085">
    <property type="entry name" value="rSAM_more_4Fe4S"/>
    <property type="match status" value="1"/>
</dbReference>
<dbReference type="PIRSF" id="PIRSF037420">
    <property type="entry name" value="PQQ_syn_pqqE"/>
    <property type="match status" value="1"/>
</dbReference>
<dbReference type="GO" id="GO:0051539">
    <property type="term" value="F:4 iron, 4 sulfur cluster binding"/>
    <property type="evidence" value="ECO:0007669"/>
    <property type="project" value="UniProtKB-KW"/>
</dbReference>
<dbReference type="PANTHER" id="PTHR11228">
    <property type="entry name" value="RADICAL SAM DOMAIN PROTEIN"/>
    <property type="match status" value="1"/>
</dbReference>
<feature type="domain" description="Radical SAM core" evidence="7">
    <location>
        <begin position="35"/>
        <end position="251"/>
    </location>
</feature>
<keyword evidence="4" id="KW-0479">Metal-binding</keyword>
<dbReference type="SFLD" id="SFLDG01386">
    <property type="entry name" value="main_SPASM_domain-containing"/>
    <property type="match status" value="1"/>
</dbReference>
<dbReference type="Proteomes" id="UP000199079">
    <property type="component" value="Unassembled WGS sequence"/>
</dbReference>
<keyword evidence="9" id="KW-1185">Reference proteome</keyword>
<keyword evidence="3" id="KW-0949">S-adenosyl-L-methionine</keyword>
<dbReference type="OrthoDB" id="30736at2157"/>
<comment type="cofactor">
    <cofactor evidence="1">
        <name>[4Fe-4S] cluster</name>
        <dbReference type="ChEBI" id="CHEBI:49883"/>
    </cofactor>
</comment>
<evidence type="ECO:0000256" key="1">
    <source>
        <dbReference type="ARBA" id="ARBA00001966"/>
    </source>
</evidence>
<dbReference type="PROSITE" id="PS51918">
    <property type="entry name" value="RADICAL_SAM"/>
    <property type="match status" value="1"/>
</dbReference>
<dbReference type="SFLD" id="SFLDS00029">
    <property type="entry name" value="Radical_SAM"/>
    <property type="match status" value="1"/>
</dbReference>
<dbReference type="CDD" id="cd01335">
    <property type="entry name" value="Radical_SAM"/>
    <property type="match status" value="1"/>
</dbReference>
<organism evidence="8 9">
    <name type="scientific">Halopenitus persicus</name>
    <dbReference type="NCBI Taxonomy" id="1048396"/>
    <lineage>
        <taxon>Archaea</taxon>
        <taxon>Methanobacteriati</taxon>
        <taxon>Methanobacteriota</taxon>
        <taxon>Stenosarchaea group</taxon>
        <taxon>Halobacteria</taxon>
        <taxon>Halobacteriales</taxon>
        <taxon>Haloferacaceae</taxon>
        <taxon>Halopenitus</taxon>
    </lineage>
</organism>
<name>A0A1H3MHW9_9EURY</name>
<evidence type="ECO:0000256" key="5">
    <source>
        <dbReference type="ARBA" id="ARBA00023004"/>
    </source>
</evidence>
<dbReference type="InterPro" id="IPR058240">
    <property type="entry name" value="rSAM_sf"/>
</dbReference>
<dbReference type="SFLD" id="SFLDG01067">
    <property type="entry name" value="SPASM/twitch_domain_containing"/>
    <property type="match status" value="1"/>
</dbReference>
<evidence type="ECO:0000256" key="4">
    <source>
        <dbReference type="ARBA" id="ARBA00022723"/>
    </source>
</evidence>
<dbReference type="FunFam" id="3.20.20.70:FF:000325">
    <property type="entry name" value="Radical SAM domain protein"/>
    <property type="match status" value="1"/>
</dbReference>
<keyword evidence="5" id="KW-0408">Iron</keyword>
<protein>
    <submittedName>
        <fullName evidence="8">Pseudo-rSAM protein/SPASM domain protein</fullName>
    </submittedName>
</protein>
<keyword evidence="2" id="KW-0004">4Fe-4S</keyword>
<dbReference type="InterPro" id="IPR007197">
    <property type="entry name" value="rSAM"/>
</dbReference>
<evidence type="ECO:0000313" key="8">
    <source>
        <dbReference type="EMBL" id="SDY76251.1"/>
    </source>
</evidence>
<dbReference type="GO" id="GO:0046872">
    <property type="term" value="F:metal ion binding"/>
    <property type="evidence" value="ECO:0007669"/>
    <property type="project" value="UniProtKB-KW"/>
</dbReference>